<evidence type="ECO:0000256" key="1">
    <source>
        <dbReference type="SAM" id="MobiDB-lite"/>
    </source>
</evidence>
<accession>A0ABM3KLJ5</accession>
<keyword evidence="2" id="KW-1185">Reference proteome</keyword>
<dbReference type="GeneID" id="127148606"/>
<feature type="region of interest" description="Disordered" evidence="1">
    <location>
        <begin position="177"/>
        <end position="219"/>
    </location>
</feature>
<feature type="region of interest" description="Disordered" evidence="1">
    <location>
        <begin position="109"/>
        <end position="164"/>
    </location>
</feature>
<sequence length="507" mass="55415">MNNQSLASSFNAREGSEVEIVAKDDIGTGSAAKDAEIAPIVSETHISDMDSDDLDNVPLARLMKKNLVPDVAAEKSTHPIVSVHSQERSSSEGVFVITPDLHFQAHASNVEHGPSHHSSPIRSSVLDNVPTSNTNVEPVLAPAAESLSSEGRTDVNTDESPTNDEDVVELVNTGVHNDDIPVNENAAPNVHNDSQPETHPSPKLSSPTTKKFQQNRRNITTKRRIADEVNVSDKYHSCLSVMSLIEKAGLSKTISDIGPLYSQLIREFIVNLPADFNDPSHIVANECSRSTPSNEVFASILSQGTLSSWLVNVIPVVALSVKYAILHKIGIANWFPSSYASSVSVTLGTFLYQICNDDNVDTNTFIYNQLLRHVGLFGVKIPIALPRFFSGLLLHLNAAMLTASDAPRPDPKTLCLSYRLFQGSHMPNIDHDMHLSRGPRMFDTADWDENVDGFFVDRELASKIVHSLTVESRALSTSINLLSKRRLEVDSLIHHLKSLVPSTSMGD</sequence>
<reference evidence="3" key="1">
    <citation type="submission" date="2025-08" db="UniProtKB">
        <authorList>
            <consortium name="RefSeq"/>
        </authorList>
    </citation>
    <scope>IDENTIFICATION</scope>
    <source>
        <tissue evidence="3">Stem</tissue>
    </source>
</reference>
<proteinExistence type="predicted"/>
<gene>
    <name evidence="3" type="primary">LOC127148606</name>
</gene>
<evidence type="ECO:0000313" key="3">
    <source>
        <dbReference type="RefSeq" id="XP_050938654.1"/>
    </source>
</evidence>
<dbReference type="Proteomes" id="UP001652600">
    <property type="component" value="Chromosome 3"/>
</dbReference>
<dbReference type="RefSeq" id="XP_050938654.1">
    <property type="nucleotide sequence ID" value="XM_051082697.1"/>
</dbReference>
<feature type="compositionally biased region" description="Polar residues" evidence="1">
    <location>
        <begin position="191"/>
        <end position="218"/>
    </location>
</feature>
<feature type="compositionally biased region" description="Polar residues" evidence="1">
    <location>
        <begin position="116"/>
        <end position="136"/>
    </location>
</feature>
<name>A0ABM3KLJ5_CUCME</name>
<organism evidence="2 3">
    <name type="scientific">Cucumis melo</name>
    <name type="common">Muskmelon</name>
    <dbReference type="NCBI Taxonomy" id="3656"/>
    <lineage>
        <taxon>Eukaryota</taxon>
        <taxon>Viridiplantae</taxon>
        <taxon>Streptophyta</taxon>
        <taxon>Embryophyta</taxon>
        <taxon>Tracheophyta</taxon>
        <taxon>Spermatophyta</taxon>
        <taxon>Magnoliopsida</taxon>
        <taxon>eudicotyledons</taxon>
        <taxon>Gunneridae</taxon>
        <taxon>Pentapetalae</taxon>
        <taxon>rosids</taxon>
        <taxon>fabids</taxon>
        <taxon>Cucurbitales</taxon>
        <taxon>Cucurbitaceae</taxon>
        <taxon>Benincaseae</taxon>
        <taxon>Cucumis</taxon>
    </lineage>
</organism>
<protein>
    <submittedName>
        <fullName evidence="3">Uncharacterized protein LOC127148606</fullName>
    </submittedName>
</protein>
<evidence type="ECO:0000313" key="2">
    <source>
        <dbReference type="Proteomes" id="UP001652600"/>
    </source>
</evidence>